<dbReference type="GO" id="GO:0005737">
    <property type="term" value="C:cytoplasm"/>
    <property type="evidence" value="ECO:0007669"/>
    <property type="project" value="TreeGrafter"/>
</dbReference>
<dbReference type="Proteomes" id="UP000076874">
    <property type="component" value="Unassembled WGS sequence"/>
</dbReference>
<dbReference type="PANTHER" id="PTHR13335">
    <property type="entry name" value="TARGET OF RAPAMYCIN COMPLEX 2 SUBUNIT MAPKAP1"/>
    <property type="match status" value="1"/>
</dbReference>
<reference evidence="2 3" key="1">
    <citation type="journal article" date="2016" name="Genome Biol. Evol.">
        <title>Divergent and convergent evolution of fungal pathogenicity.</title>
        <authorList>
            <person name="Shang Y."/>
            <person name="Xiao G."/>
            <person name="Zheng P."/>
            <person name="Cen K."/>
            <person name="Zhan S."/>
            <person name="Wang C."/>
        </authorList>
    </citation>
    <scope>NUCLEOTIDE SEQUENCE [LARGE SCALE GENOMIC DNA]</scope>
    <source>
        <strain evidence="2 3">RCEF 264</strain>
    </source>
</reference>
<feature type="compositionally biased region" description="Polar residues" evidence="1">
    <location>
        <begin position="212"/>
        <end position="221"/>
    </location>
</feature>
<proteinExistence type="predicted"/>
<evidence type="ECO:0000256" key="1">
    <source>
        <dbReference type="SAM" id="MobiDB-lite"/>
    </source>
</evidence>
<comment type="caution">
    <text evidence="2">The sequence shown here is derived from an EMBL/GenBank/DDBJ whole genome shotgun (WGS) entry which is preliminary data.</text>
</comment>
<organism evidence="2 3">
    <name type="scientific">Niveomyces insectorum RCEF 264</name>
    <dbReference type="NCBI Taxonomy" id="1081102"/>
    <lineage>
        <taxon>Eukaryota</taxon>
        <taxon>Fungi</taxon>
        <taxon>Dikarya</taxon>
        <taxon>Ascomycota</taxon>
        <taxon>Pezizomycotina</taxon>
        <taxon>Sordariomycetes</taxon>
        <taxon>Hypocreomycetidae</taxon>
        <taxon>Hypocreales</taxon>
        <taxon>Cordycipitaceae</taxon>
        <taxon>Niveomyces</taxon>
    </lineage>
</organism>
<name>A0A167RIT9_9HYPO</name>
<sequence>MSVLQVEDLVSYQLRAAYLNEIADGVGERLIVLNESIVNSAPFKAAGWRSHPGLIKRTHSPPIPTVVASEYFRAPRSLGFTLEDEPDDSSGILGVGGGGAAGGGGGSESGVALGGGGGGASGAGGGLGGGGGGKNRRGGSGAGDVSGGGGGRRGGGPRGANAAATKRRRGRENEEEDDSSDLSDESDDENSADQRAAQQIKFSKMPIRHRSGSSPLQSSNLRNPPIEPPASPRPSGPPRRGSQSALEVVKERARRDTVTSSEVSSENEFDASGFHRRQREQQQQAKRAQGQERERGTASASGRARARARVKDAAATTGSRMQSVSSSNSSKRQTDTPSFQRRESDLLEEEQGDDDEDEEDEGSEGSEQEQGDDDDEDEEDEEDEDDEDDDGEDVSDGSDLSSTYVGSIDYSASMLHTVGDNPLNAPPPPNAGGAIVGTPPRVFARTSTVRRSQQPLAPVGDLPRRGP</sequence>
<accession>A0A167RIT9</accession>
<dbReference type="EMBL" id="AZHD01000012">
    <property type="protein sequence ID" value="OAA58641.1"/>
    <property type="molecule type" value="Genomic_DNA"/>
</dbReference>
<keyword evidence="3" id="KW-1185">Reference proteome</keyword>
<dbReference type="STRING" id="1081102.A0A167RIT9"/>
<dbReference type="GO" id="GO:0005546">
    <property type="term" value="F:phosphatidylinositol-4,5-bisphosphate binding"/>
    <property type="evidence" value="ECO:0007669"/>
    <property type="project" value="TreeGrafter"/>
</dbReference>
<dbReference type="OrthoDB" id="241990at2759"/>
<feature type="compositionally biased region" description="Acidic residues" evidence="1">
    <location>
        <begin position="173"/>
        <end position="191"/>
    </location>
</feature>
<dbReference type="PANTHER" id="PTHR13335:SF1">
    <property type="entry name" value="TARGET OF RAPAMYCIN COMPLEX 2 SUBUNIT MAPKAP1"/>
    <property type="match status" value="1"/>
</dbReference>
<gene>
    <name evidence="2" type="ORF">SPI_06714</name>
</gene>
<feature type="region of interest" description="Disordered" evidence="1">
    <location>
        <begin position="127"/>
        <end position="467"/>
    </location>
</feature>
<feature type="compositionally biased region" description="Gly residues" evidence="1">
    <location>
        <begin position="93"/>
        <end position="107"/>
    </location>
</feature>
<protein>
    <submittedName>
        <fullName evidence="2">Uncharacterized protein</fullName>
    </submittedName>
</protein>
<evidence type="ECO:0000313" key="2">
    <source>
        <dbReference type="EMBL" id="OAA58641.1"/>
    </source>
</evidence>
<dbReference type="AlphaFoldDB" id="A0A167RIT9"/>
<feature type="compositionally biased region" description="Polar residues" evidence="1">
    <location>
        <begin position="445"/>
        <end position="455"/>
    </location>
</feature>
<feature type="region of interest" description="Disordered" evidence="1">
    <location>
        <begin position="80"/>
        <end position="107"/>
    </location>
</feature>
<feature type="compositionally biased region" description="Acidic residues" evidence="1">
    <location>
        <begin position="346"/>
        <end position="396"/>
    </location>
</feature>
<dbReference type="GO" id="GO:0031932">
    <property type="term" value="C:TORC2 complex"/>
    <property type="evidence" value="ECO:0007669"/>
    <property type="project" value="InterPro"/>
</dbReference>
<evidence type="ECO:0000313" key="3">
    <source>
        <dbReference type="Proteomes" id="UP000076874"/>
    </source>
</evidence>
<dbReference type="InterPro" id="IPR008828">
    <property type="entry name" value="Sin1/Avo1"/>
</dbReference>
<feature type="compositionally biased region" description="Basic and acidic residues" evidence="1">
    <location>
        <begin position="248"/>
        <end position="257"/>
    </location>
</feature>
<feature type="compositionally biased region" description="Pro residues" evidence="1">
    <location>
        <begin position="225"/>
        <end position="237"/>
    </location>
</feature>
<feature type="compositionally biased region" description="Gly residues" evidence="1">
    <location>
        <begin position="127"/>
        <end position="158"/>
    </location>
</feature>
<dbReference type="GO" id="GO:0038203">
    <property type="term" value="P:TORC2 signaling"/>
    <property type="evidence" value="ECO:0007669"/>
    <property type="project" value="TreeGrafter"/>
</dbReference>
<feature type="compositionally biased region" description="Low complexity" evidence="1">
    <location>
        <begin position="313"/>
        <end position="330"/>
    </location>
</feature>
<dbReference type="GO" id="GO:0005886">
    <property type="term" value="C:plasma membrane"/>
    <property type="evidence" value="ECO:0007669"/>
    <property type="project" value="TreeGrafter"/>
</dbReference>